<dbReference type="PANTHER" id="PTHR42705">
    <property type="entry name" value="BIFUNCTIONAL NON-HOMOLOGOUS END JOINING PROTEIN LIGD"/>
    <property type="match status" value="1"/>
</dbReference>
<dbReference type="NCBIfam" id="TIGR02776">
    <property type="entry name" value="NHEJ_ligase_prk"/>
    <property type="match status" value="1"/>
</dbReference>
<dbReference type="InterPro" id="IPR033651">
    <property type="entry name" value="PaeLigD_Pol-like"/>
</dbReference>
<dbReference type="STRING" id="665467.SAMN02982931_01269"/>
<keyword evidence="5" id="KW-0548">Nucleotidyltransferase</keyword>
<evidence type="ECO:0000256" key="4">
    <source>
        <dbReference type="ARBA" id="ARBA00022679"/>
    </source>
</evidence>
<dbReference type="NCBIfam" id="TIGR02778">
    <property type="entry name" value="ligD_pol"/>
    <property type="match status" value="1"/>
</dbReference>
<evidence type="ECO:0000256" key="3">
    <source>
        <dbReference type="ARBA" id="ARBA00022598"/>
    </source>
</evidence>
<dbReference type="EMBL" id="FMXQ01000002">
    <property type="protein sequence ID" value="SDB16018.1"/>
    <property type="molecule type" value="Genomic_DNA"/>
</dbReference>
<evidence type="ECO:0000256" key="8">
    <source>
        <dbReference type="ARBA" id="ARBA00022741"/>
    </source>
</evidence>
<dbReference type="Pfam" id="PF01068">
    <property type="entry name" value="DNA_ligase_A_M"/>
    <property type="match status" value="1"/>
</dbReference>
<comment type="catalytic activity">
    <reaction evidence="20">
        <text>ATP + (deoxyribonucleotide)n-3'-hydroxyl + 5'-phospho-(deoxyribonucleotide)m = (deoxyribonucleotide)n+m + AMP + diphosphate.</text>
        <dbReference type="EC" id="6.5.1.1"/>
    </reaction>
</comment>
<dbReference type="Gene3D" id="3.30.470.30">
    <property type="entry name" value="DNA ligase/mRNA capping enzyme"/>
    <property type="match status" value="1"/>
</dbReference>
<dbReference type="AlphaFoldDB" id="A0A1G6B5S5"/>
<evidence type="ECO:0000256" key="10">
    <source>
        <dbReference type="ARBA" id="ARBA00022801"/>
    </source>
</evidence>
<dbReference type="NCBIfam" id="TIGR02779">
    <property type="entry name" value="NHEJ_ligase_lig"/>
    <property type="match status" value="1"/>
</dbReference>
<keyword evidence="13" id="KW-0239">DNA-directed DNA polymerase</keyword>
<keyword evidence="16" id="KW-0234">DNA repair</keyword>
<keyword evidence="17" id="KW-0464">Manganese</keyword>
<evidence type="ECO:0000256" key="17">
    <source>
        <dbReference type="ARBA" id="ARBA00023211"/>
    </source>
</evidence>
<protein>
    <recommendedName>
        <fullName evidence="2">DNA ligase (ATP)</fullName>
        <ecNumber evidence="2">6.5.1.1</ecNumber>
    </recommendedName>
    <alternativeName>
        <fullName evidence="19">NHEJ DNA polymerase</fullName>
    </alternativeName>
</protein>
<dbReference type="InterPro" id="IPR014143">
    <property type="entry name" value="NHEJ_ligase_prk"/>
</dbReference>
<evidence type="ECO:0000256" key="2">
    <source>
        <dbReference type="ARBA" id="ARBA00012727"/>
    </source>
</evidence>
<keyword evidence="24" id="KW-1185">Reference proteome</keyword>
<keyword evidence="4" id="KW-0808">Transferase</keyword>
<evidence type="ECO:0000256" key="12">
    <source>
        <dbReference type="ARBA" id="ARBA00022840"/>
    </source>
</evidence>
<evidence type="ECO:0000256" key="9">
    <source>
        <dbReference type="ARBA" id="ARBA00022763"/>
    </source>
</evidence>
<evidence type="ECO:0000313" key="23">
    <source>
        <dbReference type="EMBL" id="SDB16018.1"/>
    </source>
</evidence>
<dbReference type="Pfam" id="PF13298">
    <property type="entry name" value="LigD_N"/>
    <property type="match status" value="1"/>
</dbReference>
<proteinExistence type="predicted"/>
<dbReference type="InterPro" id="IPR014145">
    <property type="entry name" value="LigD_pol_dom"/>
</dbReference>
<dbReference type="Gene3D" id="3.90.920.10">
    <property type="entry name" value="DNA primase, PRIM domain"/>
    <property type="match status" value="1"/>
</dbReference>
<dbReference type="Pfam" id="PF04679">
    <property type="entry name" value="DNA_ligase_A_C"/>
    <property type="match status" value="1"/>
</dbReference>
<evidence type="ECO:0000256" key="11">
    <source>
        <dbReference type="ARBA" id="ARBA00022839"/>
    </source>
</evidence>
<dbReference type="GO" id="GO:0003887">
    <property type="term" value="F:DNA-directed DNA polymerase activity"/>
    <property type="evidence" value="ECO:0007669"/>
    <property type="project" value="UniProtKB-KW"/>
</dbReference>
<dbReference type="CDD" id="cd04862">
    <property type="entry name" value="PaeLigD_Pol_like"/>
    <property type="match status" value="1"/>
</dbReference>
<keyword evidence="7" id="KW-0479">Metal-binding</keyword>
<comment type="cofactor">
    <cofactor evidence="1">
        <name>Mn(2+)</name>
        <dbReference type="ChEBI" id="CHEBI:29035"/>
    </cofactor>
</comment>
<dbReference type="InterPro" id="IPR012310">
    <property type="entry name" value="DNA_ligase_ATP-dep_cent"/>
</dbReference>
<gene>
    <name evidence="23" type="ORF">SAMN02982931_01269</name>
</gene>
<feature type="compositionally biased region" description="Polar residues" evidence="21">
    <location>
        <begin position="1"/>
        <end position="10"/>
    </location>
</feature>
<dbReference type="GO" id="GO:0005524">
    <property type="term" value="F:ATP binding"/>
    <property type="evidence" value="ECO:0007669"/>
    <property type="project" value="UniProtKB-KW"/>
</dbReference>
<keyword evidence="10" id="KW-0378">Hydrolase</keyword>
<dbReference type="InterPro" id="IPR014144">
    <property type="entry name" value="LigD_PE_domain"/>
</dbReference>
<keyword evidence="12" id="KW-0067">ATP-binding</keyword>
<keyword evidence="6" id="KW-0540">Nuclease</keyword>
<dbReference type="InterPro" id="IPR052171">
    <property type="entry name" value="NHEJ_LigD"/>
</dbReference>
<dbReference type="PANTHER" id="PTHR42705:SF2">
    <property type="entry name" value="BIFUNCTIONAL NON-HOMOLOGOUS END JOINING PROTEIN LIGD"/>
    <property type="match status" value="1"/>
</dbReference>
<dbReference type="InterPro" id="IPR012309">
    <property type="entry name" value="DNA_ligase_ATP-dep_C"/>
</dbReference>
<evidence type="ECO:0000256" key="19">
    <source>
        <dbReference type="ARBA" id="ARBA00029943"/>
    </source>
</evidence>
<dbReference type="Proteomes" id="UP000199071">
    <property type="component" value="Unassembled WGS sequence"/>
</dbReference>
<dbReference type="GO" id="GO:0003910">
    <property type="term" value="F:DNA ligase (ATP) activity"/>
    <property type="evidence" value="ECO:0007669"/>
    <property type="project" value="UniProtKB-EC"/>
</dbReference>
<feature type="region of interest" description="Disordered" evidence="21">
    <location>
        <begin position="1"/>
        <end position="28"/>
    </location>
</feature>
<evidence type="ECO:0000313" key="24">
    <source>
        <dbReference type="Proteomes" id="UP000199071"/>
    </source>
</evidence>
<dbReference type="SUPFAM" id="SSF50249">
    <property type="entry name" value="Nucleic acid-binding proteins"/>
    <property type="match status" value="1"/>
</dbReference>
<keyword evidence="8" id="KW-0547">Nucleotide-binding</keyword>
<dbReference type="CDD" id="cd07971">
    <property type="entry name" value="OBF_DNA_ligase_LigD"/>
    <property type="match status" value="1"/>
</dbReference>
<sequence>MAKASLSTYQAKRDFGKTAEPSGDDARRAAGGHRYLIQKHDATRMHFDFRLELDGVLLSWAVPNGPSYDPADKRLAVHVEDHPLDYGDFEGTIPKGEYGGGTVMLWDEGTWEPVGDPEAALEKGDFKFILHGERLRGKWVLVRMKPKPRERSKHENWLLIKEKDGYAGEETKPIIERVLTSVRSGRSMEEIAAGNVEWKDSGFNIKRGRSRTKAAGNQFSPPKYVAPQLASLVDAPPDGDDWLHEIKYDGYRAIAAIGGGEAAIYTRRGHDWTDRFQPLVRPLLDLPCKAALFDGEVTVTDKAGRTDFGALQDALGEGKGRGIGYHLFDLLSLDGEDLRRKPLIERKEKLAALLVDQPRAGPLFYSDHVVGHGGEMFANVCKMGLEGIVSKRADSVYRSDRSKSWLKSKCGFGQEFIIIGWRPSDVKARPFSSILLAVREGGELSYRGRVGSGFGDREFETLWPELQKRVVKDPPAPDVPADVRRKAKFVRPELVAEIAFRGFTDEGSIRQGSFKGLRTDKPARDIVAEVPKDTDAMAKDDGKAKGRKRAASEIVTIDDSKDDKAITIEGVRVTHPDKVIFPGQGITKRSLAAYFIAVAEHILPHVADRPLSLVRCPDGAEGDCFFQKHASPGFPKAFKPIRIKEKKGSDLYLYIEDARGLVACVQMGALELHIWGSHNATIETPDRLVFDLDPDEGMDFAAVRSAARDMRDRLKGLGLETFPMVTGGKGIHVVAPLTPHYRWDEVKVFAEALARTIAADEPDRYLAVASKAKRTGKIFIDYLRNGRGATAITPFSPRARKGAPVAWPVSWQALSRLKDARSATVENAETLLKRQKADPWEGYFDVDQVLPLERLKGG</sequence>
<evidence type="ECO:0000256" key="1">
    <source>
        <dbReference type="ARBA" id="ARBA00001936"/>
    </source>
</evidence>
<dbReference type="SUPFAM" id="SSF56091">
    <property type="entry name" value="DNA ligase/mRNA capping enzyme, catalytic domain"/>
    <property type="match status" value="1"/>
</dbReference>
<keyword evidence="11" id="KW-0269">Exonuclease</keyword>
<evidence type="ECO:0000256" key="15">
    <source>
        <dbReference type="ARBA" id="ARBA00023172"/>
    </source>
</evidence>
<keyword evidence="14" id="KW-0238">DNA-binding</keyword>
<keyword evidence="18" id="KW-0511">Multifunctional enzyme</keyword>
<keyword evidence="9" id="KW-0227">DNA damage</keyword>
<keyword evidence="3 23" id="KW-0436">Ligase</keyword>
<evidence type="ECO:0000256" key="14">
    <source>
        <dbReference type="ARBA" id="ARBA00023125"/>
    </source>
</evidence>
<dbReference type="InterPro" id="IPR014146">
    <property type="entry name" value="LigD_ligase_dom"/>
</dbReference>
<evidence type="ECO:0000256" key="5">
    <source>
        <dbReference type="ARBA" id="ARBA00022695"/>
    </source>
</evidence>
<dbReference type="Gene3D" id="2.40.50.140">
    <property type="entry name" value="Nucleic acid-binding proteins"/>
    <property type="match status" value="1"/>
</dbReference>
<dbReference type="InterPro" id="IPR012340">
    <property type="entry name" value="NA-bd_OB-fold"/>
</dbReference>
<dbReference type="GO" id="GO:0003677">
    <property type="term" value="F:DNA binding"/>
    <property type="evidence" value="ECO:0007669"/>
    <property type="project" value="UniProtKB-KW"/>
</dbReference>
<dbReference type="OrthoDB" id="9802472at2"/>
<dbReference type="GO" id="GO:0006281">
    <property type="term" value="P:DNA repair"/>
    <property type="evidence" value="ECO:0007669"/>
    <property type="project" value="UniProtKB-KW"/>
</dbReference>
<keyword evidence="15" id="KW-0233">DNA recombination</keyword>
<evidence type="ECO:0000259" key="22">
    <source>
        <dbReference type="PROSITE" id="PS50160"/>
    </source>
</evidence>
<name>A0A1G6B5S5_9HYPH</name>
<evidence type="ECO:0000256" key="7">
    <source>
        <dbReference type="ARBA" id="ARBA00022723"/>
    </source>
</evidence>
<evidence type="ECO:0000256" key="21">
    <source>
        <dbReference type="SAM" id="MobiDB-lite"/>
    </source>
</evidence>
<dbReference type="EC" id="6.5.1.1" evidence="2"/>
<dbReference type="Pfam" id="PF21686">
    <property type="entry name" value="LigD_Prim-Pol"/>
    <property type="match status" value="1"/>
</dbReference>
<dbReference type="PROSITE" id="PS50160">
    <property type="entry name" value="DNA_LIGASE_A3"/>
    <property type="match status" value="1"/>
</dbReference>
<evidence type="ECO:0000256" key="18">
    <source>
        <dbReference type="ARBA" id="ARBA00023268"/>
    </source>
</evidence>
<organism evidence="23 24">
    <name type="scientific">Bauldia litoralis</name>
    <dbReference type="NCBI Taxonomy" id="665467"/>
    <lineage>
        <taxon>Bacteria</taxon>
        <taxon>Pseudomonadati</taxon>
        <taxon>Pseudomonadota</taxon>
        <taxon>Alphaproteobacteria</taxon>
        <taxon>Hyphomicrobiales</taxon>
        <taxon>Kaistiaceae</taxon>
        <taxon>Bauldia</taxon>
    </lineage>
</organism>
<reference evidence="23 24" key="1">
    <citation type="submission" date="2016-10" db="EMBL/GenBank/DDBJ databases">
        <authorList>
            <person name="de Groot N.N."/>
        </authorList>
    </citation>
    <scope>NUCLEOTIDE SEQUENCE [LARGE SCALE GENOMIC DNA]</scope>
    <source>
        <strain evidence="23 24">ATCC 35022</strain>
    </source>
</reference>
<dbReference type="CDD" id="cd07906">
    <property type="entry name" value="Adenylation_DNA_ligase_LigD_LigC"/>
    <property type="match status" value="1"/>
</dbReference>
<feature type="domain" description="ATP-dependent DNA ligase family profile" evidence="22">
    <location>
        <begin position="325"/>
        <end position="409"/>
    </location>
</feature>
<dbReference type="GO" id="GO:0006310">
    <property type="term" value="P:DNA recombination"/>
    <property type="evidence" value="ECO:0007669"/>
    <property type="project" value="UniProtKB-KW"/>
</dbReference>
<dbReference type="Gene3D" id="3.30.1490.70">
    <property type="match status" value="1"/>
</dbReference>
<dbReference type="RefSeq" id="WP_090875539.1">
    <property type="nucleotide sequence ID" value="NZ_FMXQ01000002.1"/>
</dbReference>
<dbReference type="NCBIfam" id="TIGR02777">
    <property type="entry name" value="LigD_PE_dom"/>
    <property type="match status" value="1"/>
</dbReference>
<evidence type="ECO:0000256" key="16">
    <source>
        <dbReference type="ARBA" id="ARBA00023204"/>
    </source>
</evidence>
<evidence type="ECO:0000256" key="20">
    <source>
        <dbReference type="ARBA" id="ARBA00034003"/>
    </source>
</evidence>
<evidence type="ECO:0000256" key="6">
    <source>
        <dbReference type="ARBA" id="ARBA00022722"/>
    </source>
</evidence>
<dbReference type="GO" id="GO:0004527">
    <property type="term" value="F:exonuclease activity"/>
    <property type="evidence" value="ECO:0007669"/>
    <property type="project" value="UniProtKB-KW"/>
</dbReference>
<accession>A0A1G6B5S5</accession>
<evidence type="ECO:0000256" key="13">
    <source>
        <dbReference type="ARBA" id="ARBA00022932"/>
    </source>
</evidence>
<dbReference type="NCBIfam" id="NF004628">
    <property type="entry name" value="PRK05972.1"/>
    <property type="match status" value="1"/>
</dbReference>
<dbReference type="GO" id="GO:0046872">
    <property type="term" value="F:metal ion binding"/>
    <property type="evidence" value="ECO:0007669"/>
    <property type="project" value="UniProtKB-KW"/>
</dbReference>